<organism evidence="1 2">
    <name type="scientific">Microbulbifer pacificus</name>
    <dbReference type="NCBI Taxonomy" id="407164"/>
    <lineage>
        <taxon>Bacteria</taxon>
        <taxon>Pseudomonadati</taxon>
        <taxon>Pseudomonadota</taxon>
        <taxon>Gammaproteobacteria</taxon>
        <taxon>Cellvibrionales</taxon>
        <taxon>Microbulbiferaceae</taxon>
        <taxon>Microbulbifer</taxon>
    </lineage>
</organism>
<dbReference type="RefSeq" id="WP_318954805.1">
    <property type="nucleotide sequence ID" value="NZ_CP137555.1"/>
</dbReference>
<name>A0AAU0N1L7_9GAMM</name>
<dbReference type="AlphaFoldDB" id="A0AAU0N1L7"/>
<gene>
    <name evidence="1" type="ORF">R5R33_04260</name>
</gene>
<dbReference type="EMBL" id="CP137555">
    <property type="protein sequence ID" value="WOX06348.1"/>
    <property type="molecule type" value="Genomic_DNA"/>
</dbReference>
<evidence type="ECO:0000313" key="1">
    <source>
        <dbReference type="EMBL" id="WOX06348.1"/>
    </source>
</evidence>
<evidence type="ECO:0000313" key="2">
    <source>
        <dbReference type="Proteomes" id="UP001302477"/>
    </source>
</evidence>
<dbReference type="KEGG" id="mpaf:R5R33_04260"/>
<sequence length="178" mass="20276">MHCPKCKHQFLKPTKIEEGLPVMGCPKCEGALLPLLYYRDWSERVSADPEEPTQQNELSTDSDTKTAINCPKCSRLMTKYSVAGSLDTRLDLCGNCDEAWLDGGEWQLLKSMELGNKLPSVFTEQWQRKVRSEKTEIDRVNRLKKVVGESDTERAVEIKTWLKSNKNKATILHFLGTD</sequence>
<accession>A0AAU0N1L7</accession>
<proteinExistence type="predicted"/>
<dbReference type="Proteomes" id="UP001302477">
    <property type="component" value="Chromosome"/>
</dbReference>
<keyword evidence="2" id="KW-1185">Reference proteome</keyword>
<reference evidence="1 2" key="1">
    <citation type="submission" date="2023-10" db="EMBL/GenBank/DDBJ databases">
        <title>Description of Microbulbifer bruguierae sp. nov., isolated from the sediments of mangrove plant Bruguiera sexangula and comparative genomic analyses of the genus Microbulbifer.</title>
        <authorList>
            <person name="Long M."/>
        </authorList>
    </citation>
    <scope>NUCLEOTIDE SEQUENCE [LARGE SCALE GENOMIC DNA]</scope>
    <source>
        <strain evidence="1 2">SPO729</strain>
    </source>
</reference>
<protein>
    <submittedName>
        <fullName evidence="1">Zf-TFIIB domain-containing protein</fullName>
    </submittedName>
</protein>